<dbReference type="WBParaSite" id="ES5_v2.g9230.t1">
    <property type="protein sequence ID" value="ES5_v2.g9230.t1"/>
    <property type="gene ID" value="ES5_v2.g9230"/>
</dbReference>
<accession>A0AC34GXG8</accession>
<sequence>MLYFSDLTRSHDHLNAYIIVLKAFEDKLRFLQSDQYPTINHVLIAFYELENHLDHLKGSDNVLIKALWTSVSFILKNMKIHFTKPLHYAACTMDIFQRAKIRQLREISEVKKAKEETEKLFLEYVKQITPTIDKTNEVHPDIDDFAMCADDELESNQNSAIISAKNELAQYYRYIPSAESIAQKDVLLFWKSVESQFPQLSKFVSSLFQIPASSNCIDKFCPISTKKAAKEKSMDSSMVSNLMLFKSLQNLNL</sequence>
<proteinExistence type="predicted"/>
<evidence type="ECO:0000313" key="2">
    <source>
        <dbReference type="WBParaSite" id="ES5_v2.g9230.t1"/>
    </source>
</evidence>
<reference evidence="2" key="1">
    <citation type="submission" date="2022-11" db="UniProtKB">
        <authorList>
            <consortium name="WormBaseParasite"/>
        </authorList>
    </citation>
    <scope>IDENTIFICATION</scope>
</reference>
<evidence type="ECO:0000313" key="1">
    <source>
        <dbReference type="Proteomes" id="UP000887579"/>
    </source>
</evidence>
<dbReference type="Proteomes" id="UP000887579">
    <property type="component" value="Unplaced"/>
</dbReference>
<name>A0AC34GXG8_9BILA</name>
<organism evidence="1 2">
    <name type="scientific">Panagrolaimus sp. ES5</name>
    <dbReference type="NCBI Taxonomy" id="591445"/>
    <lineage>
        <taxon>Eukaryota</taxon>
        <taxon>Metazoa</taxon>
        <taxon>Ecdysozoa</taxon>
        <taxon>Nematoda</taxon>
        <taxon>Chromadorea</taxon>
        <taxon>Rhabditida</taxon>
        <taxon>Tylenchina</taxon>
        <taxon>Panagrolaimomorpha</taxon>
        <taxon>Panagrolaimoidea</taxon>
        <taxon>Panagrolaimidae</taxon>
        <taxon>Panagrolaimus</taxon>
    </lineage>
</organism>
<protein>
    <submittedName>
        <fullName evidence="2">HAT C-terminal dimerisation domain-containing protein</fullName>
    </submittedName>
</protein>